<dbReference type="EMBL" id="AUZY01000337">
    <property type="protein sequence ID" value="EQD78968.1"/>
    <property type="molecule type" value="Genomic_DNA"/>
</dbReference>
<feature type="non-terminal residue" evidence="1">
    <location>
        <position position="1"/>
    </location>
</feature>
<evidence type="ECO:0000313" key="1">
    <source>
        <dbReference type="EMBL" id="EQD78968.1"/>
    </source>
</evidence>
<dbReference type="AlphaFoldDB" id="T1CC81"/>
<reference evidence="1" key="2">
    <citation type="journal article" date="2014" name="ISME J.">
        <title>Microbial stratification in low pH oxic and suboxic macroscopic growths along an acid mine drainage.</title>
        <authorList>
            <person name="Mendez-Garcia C."/>
            <person name="Mesa V."/>
            <person name="Sprenger R.R."/>
            <person name="Richter M."/>
            <person name="Diez M.S."/>
            <person name="Solano J."/>
            <person name="Bargiela R."/>
            <person name="Golyshina O.V."/>
            <person name="Manteca A."/>
            <person name="Ramos J.L."/>
            <person name="Gallego J.R."/>
            <person name="Llorente I."/>
            <person name="Martins Dos Santos V.A."/>
            <person name="Jensen O.N."/>
            <person name="Pelaez A.I."/>
            <person name="Sanchez J."/>
            <person name="Ferrer M."/>
        </authorList>
    </citation>
    <scope>NUCLEOTIDE SEQUENCE</scope>
</reference>
<reference evidence="1" key="1">
    <citation type="submission" date="2013-08" db="EMBL/GenBank/DDBJ databases">
        <authorList>
            <person name="Mendez C."/>
            <person name="Richter M."/>
            <person name="Ferrer M."/>
            <person name="Sanchez J."/>
        </authorList>
    </citation>
    <scope>NUCLEOTIDE SEQUENCE</scope>
</reference>
<proteinExistence type="predicted"/>
<gene>
    <name evidence="1" type="ORF">B1B_00442</name>
</gene>
<protein>
    <submittedName>
        <fullName evidence="1">ISChy9, transposase OrfB</fullName>
    </submittedName>
</protein>
<accession>T1CC81</accession>
<sequence length="115" mass="12755">RFKAQRRGIHSLECKDGCGSLKVKFTKDNLTGLQWGRGFVVPFAQPKSLGEQAELDRITGLVAAGKLISCRITRAKVRGRWAYRAQFVLDGPAPVRHSVGTEQVSIDMGRARSTW</sequence>
<name>T1CC81_9ZZZZ</name>
<organism evidence="1">
    <name type="scientific">mine drainage metagenome</name>
    <dbReference type="NCBI Taxonomy" id="410659"/>
    <lineage>
        <taxon>unclassified sequences</taxon>
        <taxon>metagenomes</taxon>
        <taxon>ecological metagenomes</taxon>
    </lineage>
</organism>
<comment type="caution">
    <text evidence="1">The sequence shown here is derived from an EMBL/GenBank/DDBJ whole genome shotgun (WGS) entry which is preliminary data.</text>
</comment>